<dbReference type="GO" id="GO:0005886">
    <property type="term" value="C:plasma membrane"/>
    <property type="evidence" value="ECO:0007669"/>
    <property type="project" value="UniProtKB-SubCell"/>
</dbReference>
<feature type="transmembrane region" description="Helical" evidence="9">
    <location>
        <begin position="229"/>
        <end position="251"/>
    </location>
</feature>
<protein>
    <submittedName>
        <fullName evidence="11">Sodium:proton antiporter</fullName>
    </submittedName>
</protein>
<dbReference type="InterPro" id="IPR018461">
    <property type="entry name" value="Na/H_Antiport_NhaC-like_C"/>
</dbReference>
<dbReference type="KEGG" id="cia:BEN51_01785"/>
<keyword evidence="12" id="KW-1185">Reference proteome</keyword>
<reference evidence="11 12" key="1">
    <citation type="submission" date="2016-08" db="EMBL/GenBank/DDBJ databases">
        <title>Complete Genome Sequence Of The Indigo Reducing Clostridium isatidis DSM15098.</title>
        <authorList>
            <person name="Little G.T."/>
            <person name="Minton N.P."/>
        </authorList>
    </citation>
    <scope>NUCLEOTIDE SEQUENCE [LARGE SCALE GENOMIC DNA]</scope>
    <source>
        <strain evidence="11 12">DSM 15098</strain>
    </source>
</reference>
<dbReference type="AlphaFoldDB" id="A0A343J9Q4"/>
<name>A0A343J9Q4_9CLOT</name>
<feature type="transmembrane region" description="Helical" evidence="9">
    <location>
        <begin position="7"/>
        <end position="23"/>
    </location>
</feature>
<dbReference type="Pfam" id="PF03553">
    <property type="entry name" value="Na_H_antiporter"/>
    <property type="match status" value="2"/>
</dbReference>
<keyword evidence="2" id="KW-0813">Transport</keyword>
<evidence type="ECO:0000256" key="7">
    <source>
        <dbReference type="ARBA" id="ARBA00023136"/>
    </source>
</evidence>
<gene>
    <name evidence="11" type="ORF">BEN51_01785</name>
</gene>
<dbReference type="Proteomes" id="UP000264883">
    <property type="component" value="Chromosome"/>
</dbReference>
<feature type="transmembrane region" description="Helical" evidence="9">
    <location>
        <begin position="29"/>
        <end position="48"/>
    </location>
</feature>
<dbReference type="EMBL" id="CP016786">
    <property type="protein sequence ID" value="ASW42262.1"/>
    <property type="molecule type" value="Genomic_DNA"/>
</dbReference>
<evidence type="ECO:0000313" key="12">
    <source>
        <dbReference type="Proteomes" id="UP000264883"/>
    </source>
</evidence>
<feature type="transmembrane region" description="Helical" evidence="9">
    <location>
        <begin position="191"/>
        <end position="209"/>
    </location>
</feature>
<proteinExistence type="inferred from homology"/>
<evidence type="ECO:0000256" key="3">
    <source>
        <dbReference type="ARBA" id="ARBA00022449"/>
    </source>
</evidence>
<keyword evidence="4" id="KW-1003">Cell membrane</keyword>
<evidence type="ECO:0000259" key="10">
    <source>
        <dbReference type="Pfam" id="PF03553"/>
    </source>
</evidence>
<keyword evidence="5 9" id="KW-0812">Transmembrane</keyword>
<evidence type="ECO:0000256" key="9">
    <source>
        <dbReference type="SAM" id="Phobius"/>
    </source>
</evidence>
<evidence type="ECO:0000256" key="1">
    <source>
        <dbReference type="ARBA" id="ARBA00004651"/>
    </source>
</evidence>
<evidence type="ECO:0000313" key="11">
    <source>
        <dbReference type="EMBL" id="ASW42262.1"/>
    </source>
</evidence>
<dbReference type="OrthoDB" id="9790605at2"/>
<dbReference type="InterPro" id="IPR052180">
    <property type="entry name" value="NhaC_Na-H+_Antiporter"/>
</dbReference>
<evidence type="ECO:0000256" key="6">
    <source>
        <dbReference type="ARBA" id="ARBA00022989"/>
    </source>
</evidence>
<evidence type="ECO:0000256" key="2">
    <source>
        <dbReference type="ARBA" id="ARBA00022448"/>
    </source>
</evidence>
<feature type="transmembrane region" description="Helical" evidence="9">
    <location>
        <begin position="285"/>
        <end position="309"/>
    </location>
</feature>
<feature type="transmembrane region" description="Helical" evidence="9">
    <location>
        <begin position="69"/>
        <end position="88"/>
    </location>
</feature>
<dbReference type="RefSeq" id="WP_119864391.1">
    <property type="nucleotide sequence ID" value="NZ_CP016786.1"/>
</dbReference>
<accession>A0A343J9Q4</accession>
<evidence type="ECO:0000256" key="4">
    <source>
        <dbReference type="ARBA" id="ARBA00022475"/>
    </source>
</evidence>
<evidence type="ECO:0000256" key="8">
    <source>
        <dbReference type="ARBA" id="ARBA00038435"/>
    </source>
</evidence>
<dbReference type="PANTHER" id="PTHR33451">
    <property type="entry name" value="MALATE-2H(+)/NA(+)-LACTATE ANTIPORTER"/>
    <property type="match status" value="1"/>
</dbReference>
<evidence type="ECO:0000256" key="5">
    <source>
        <dbReference type="ARBA" id="ARBA00022692"/>
    </source>
</evidence>
<keyword evidence="6 9" id="KW-1133">Transmembrane helix</keyword>
<organism evidence="11 12">
    <name type="scientific">Clostridium isatidis</name>
    <dbReference type="NCBI Taxonomy" id="182773"/>
    <lineage>
        <taxon>Bacteria</taxon>
        <taxon>Bacillati</taxon>
        <taxon>Bacillota</taxon>
        <taxon>Clostridia</taxon>
        <taxon>Eubacteriales</taxon>
        <taxon>Clostridiaceae</taxon>
        <taxon>Clostridium</taxon>
    </lineage>
</organism>
<sequence>MENKSNGFALVPLGVFIVIYLGISIVAKSFYAVSVIIPFLAAALTALLMNRKEKLDKKIEIFCKGAGDINILLMILIFILAGAFAQVAKDMGAVDSTVNLGLYLLPSSLLIPGIFIIGCFISLSIGTSMGTIVALVPIAIGIADKTGISTSLSVGAVVCGAMFGDNLSVISDTTIAATKTQGCEMKDKFKMNFLIVLPAAIITTIIFIILTRNTAVINLDSLEFNIFKILPYIVVIITSLIGLNVIIVLLLGLGLSGLMGIIVGSFDIIGLFNSISNGISSMSELIIISLLISGTIEIIKFNGGIDFILNKGLRNFKSKRGAEYGIAVLTGLVDICTANNTIAIVTVGPIAKDISNEFDLDAKRVAGIMDIFSCGFQGVIPYGAQLLSAAGLAAISPFEIMRFLFYPYLMLVSAIIFIYFHWKNKK</sequence>
<feature type="domain" description="Na+/H+ antiporter NhaC-like C-terminal" evidence="10">
    <location>
        <begin position="224"/>
        <end position="420"/>
    </location>
</feature>
<feature type="domain" description="Na+/H+ antiporter NhaC-like C-terminal" evidence="10">
    <location>
        <begin position="30"/>
        <end position="210"/>
    </location>
</feature>
<keyword evidence="3" id="KW-0050">Antiport</keyword>
<dbReference type="PANTHER" id="PTHR33451:SF5">
    <property type="entry name" value="NA+_H+ ANTIPORTER"/>
    <property type="match status" value="1"/>
</dbReference>
<keyword evidence="7 9" id="KW-0472">Membrane</keyword>
<feature type="transmembrane region" description="Helical" evidence="9">
    <location>
        <begin position="100"/>
        <end position="123"/>
    </location>
</feature>
<comment type="similarity">
    <text evidence="8">Belongs to the NhaC Na(+)/H(+) (TC 2.A.35) antiporter family.</text>
</comment>
<comment type="subcellular location">
    <subcellularLocation>
        <location evidence="1">Cell membrane</location>
        <topology evidence="1">Multi-pass membrane protein</topology>
    </subcellularLocation>
</comment>
<feature type="transmembrane region" description="Helical" evidence="9">
    <location>
        <begin position="404"/>
        <end position="422"/>
    </location>
</feature>
<dbReference type="GO" id="GO:0015297">
    <property type="term" value="F:antiporter activity"/>
    <property type="evidence" value="ECO:0007669"/>
    <property type="project" value="UniProtKB-KW"/>
</dbReference>
<feature type="transmembrane region" description="Helical" evidence="9">
    <location>
        <begin position="258"/>
        <end position="279"/>
    </location>
</feature>